<dbReference type="Proteomes" id="UP000294444">
    <property type="component" value="Chromosome"/>
</dbReference>
<dbReference type="PANTHER" id="PTHR30290">
    <property type="entry name" value="PERIPLASMIC BINDING COMPONENT OF ABC TRANSPORTER"/>
    <property type="match status" value="1"/>
</dbReference>
<evidence type="ECO:0000313" key="4">
    <source>
        <dbReference type="Proteomes" id="UP000294444"/>
    </source>
</evidence>
<dbReference type="PANTHER" id="PTHR30290:SF28">
    <property type="entry name" value="ABC TRANSPORTER PERIPLASMIC-BINDING PROTEIN SAPA-RELATED"/>
    <property type="match status" value="1"/>
</dbReference>
<dbReference type="KEGG" id="aio:EXH44_01270"/>
<dbReference type="EMBL" id="CP038145">
    <property type="protein sequence ID" value="QBQ62952.1"/>
    <property type="molecule type" value="Genomic_DNA"/>
</dbReference>
<dbReference type="Gene3D" id="3.40.190.10">
    <property type="entry name" value="Periplasmic binding protein-like II"/>
    <property type="match status" value="1"/>
</dbReference>
<dbReference type="CDD" id="cd08493">
    <property type="entry name" value="PBP2_DppA_like"/>
    <property type="match status" value="1"/>
</dbReference>
<name>A0A4P7CH88_9PAST</name>
<gene>
    <name evidence="3" type="ORF">EXH44_01270</name>
</gene>
<dbReference type="InterPro" id="IPR000914">
    <property type="entry name" value="SBP_5_dom"/>
</dbReference>
<dbReference type="InterPro" id="IPR039424">
    <property type="entry name" value="SBP_5"/>
</dbReference>
<dbReference type="GO" id="GO:1904680">
    <property type="term" value="F:peptide transmembrane transporter activity"/>
    <property type="evidence" value="ECO:0007669"/>
    <property type="project" value="TreeGrafter"/>
</dbReference>
<dbReference type="SUPFAM" id="SSF53850">
    <property type="entry name" value="Periplasmic binding protein-like II"/>
    <property type="match status" value="1"/>
</dbReference>
<sequence length="550" mass="62697">MKTVRQAVRFCGFFAIFLANLPAYASPKIPQPLLKDSLVYCTSASGFSFNPQKADAGSNMNVVTEQIYDKLIEFDPVQNRLKPALAERFEVSEDGLTITFYLRKKVSFHHTKWFTPTRYLTSEDVLFSLNRVLGKVDELPELNQEVTQKIRHPMTADRAHFSYFESIDLRNKIATVSAPSAHMVKIKLSEPDSSILAHLASQYAVILSKEYALQLNADENLMQLDILPVGTGVYQLENYVQNDFVRLQPNPRYWGEKANIGNMVVDFSTSGTGRMAKFMNKECDISAFPEPSQIASLKKEQGYVVETAGANLAFLAFNFQKDKIKDPALRQKIAQSIDRERLARILFYGVADIPQNVLPKALYQEANPTSYPYQPDIRKKNAESDRLILWVIDEKRVYNLHPLKMAEYIRSELGKVEIEIDVRQVSRAYLIQQLEKGTADYDLILSGWLANNFDPDSFLSSILSCRLKDAVTNLSNWCSLEFDELLNQAEKESDPNLRLPYYRQIQALLEERLPLFPLLNVKRLLVVNNAVENVKISPFGQVELSKIKVK</sequence>
<evidence type="ECO:0000313" key="3">
    <source>
        <dbReference type="EMBL" id="QBQ62952.1"/>
    </source>
</evidence>
<protein>
    <submittedName>
        <fullName evidence="3">ABC transporter substrate-binding protein</fullName>
    </submittedName>
</protein>
<dbReference type="Gene3D" id="3.10.105.10">
    <property type="entry name" value="Dipeptide-binding Protein, Domain 3"/>
    <property type="match status" value="1"/>
</dbReference>
<organism evidence="3 4">
    <name type="scientific">Actinobacillus indolicus</name>
    <dbReference type="NCBI Taxonomy" id="51049"/>
    <lineage>
        <taxon>Bacteria</taxon>
        <taxon>Pseudomonadati</taxon>
        <taxon>Pseudomonadota</taxon>
        <taxon>Gammaproteobacteria</taxon>
        <taxon>Pasteurellales</taxon>
        <taxon>Pasteurellaceae</taxon>
        <taxon>Actinobacillus</taxon>
    </lineage>
</organism>
<accession>A0A4P7CH88</accession>
<dbReference type="GO" id="GO:0030288">
    <property type="term" value="C:outer membrane-bounded periplasmic space"/>
    <property type="evidence" value="ECO:0007669"/>
    <property type="project" value="UniProtKB-ARBA"/>
</dbReference>
<feature type="domain" description="Solute-binding protein family 5" evidence="2">
    <location>
        <begin position="81"/>
        <end position="465"/>
    </location>
</feature>
<dbReference type="Pfam" id="PF00496">
    <property type="entry name" value="SBP_bac_5"/>
    <property type="match status" value="1"/>
</dbReference>
<evidence type="ECO:0000259" key="2">
    <source>
        <dbReference type="Pfam" id="PF00496"/>
    </source>
</evidence>
<keyword evidence="1" id="KW-0732">Signal</keyword>
<dbReference type="PIRSF" id="PIRSF002741">
    <property type="entry name" value="MppA"/>
    <property type="match status" value="1"/>
</dbReference>
<feature type="chain" id="PRO_5020695744" evidence="1">
    <location>
        <begin position="26"/>
        <end position="550"/>
    </location>
</feature>
<dbReference type="GO" id="GO:0015833">
    <property type="term" value="P:peptide transport"/>
    <property type="evidence" value="ECO:0007669"/>
    <property type="project" value="TreeGrafter"/>
</dbReference>
<dbReference type="InterPro" id="IPR030678">
    <property type="entry name" value="Peptide/Ni-bd"/>
</dbReference>
<dbReference type="Gene3D" id="3.90.76.10">
    <property type="entry name" value="Dipeptide-binding Protein, Domain 1"/>
    <property type="match status" value="1"/>
</dbReference>
<dbReference type="AlphaFoldDB" id="A0A4P7CH88"/>
<reference evidence="3 4" key="1">
    <citation type="submission" date="2019-03" db="EMBL/GenBank/DDBJ databases">
        <authorList>
            <person name="Che Y."/>
            <person name="Zhou L."/>
        </authorList>
    </citation>
    <scope>NUCLEOTIDE SEQUENCE [LARGE SCALE GENOMIC DNA]</scope>
    <source>
        <strain evidence="3 4">AIFJ1607</strain>
    </source>
</reference>
<proteinExistence type="predicted"/>
<dbReference type="RefSeq" id="WP_162855928.1">
    <property type="nucleotide sequence ID" value="NZ_CP038145.1"/>
</dbReference>
<keyword evidence="4" id="KW-1185">Reference proteome</keyword>
<evidence type="ECO:0000256" key="1">
    <source>
        <dbReference type="SAM" id="SignalP"/>
    </source>
</evidence>
<dbReference type="GO" id="GO:0043190">
    <property type="term" value="C:ATP-binding cassette (ABC) transporter complex"/>
    <property type="evidence" value="ECO:0007669"/>
    <property type="project" value="InterPro"/>
</dbReference>
<feature type="signal peptide" evidence="1">
    <location>
        <begin position="1"/>
        <end position="25"/>
    </location>
</feature>